<dbReference type="InterPro" id="IPR043504">
    <property type="entry name" value="Peptidase_S1_PA_chymotrypsin"/>
</dbReference>
<feature type="signal peptide" evidence="7">
    <location>
        <begin position="1"/>
        <end position="19"/>
    </location>
</feature>
<evidence type="ECO:0000256" key="3">
    <source>
        <dbReference type="ARBA" id="ARBA00022801"/>
    </source>
</evidence>
<dbReference type="KEGG" id="soy:115880183"/>
<keyword evidence="4 6" id="KW-0720">Serine protease</keyword>
<evidence type="ECO:0000256" key="7">
    <source>
        <dbReference type="SAM" id="SignalP"/>
    </source>
</evidence>
<dbReference type="SMART" id="SM00020">
    <property type="entry name" value="Tryp_SPc"/>
    <property type="match status" value="1"/>
</dbReference>
<dbReference type="PROSITE" id="PS00134">
    <property type="entry name" value="TRYPSIN_HIS"/>
    <property type="match status" value="1"/>
</dbReference>
<keyword evidence="9" id="KW-1185">Reference proteome</keyword>
<sequence>MSVLKVSWIIVVLSVITKAEYNLDSIIDPNIYVEPHGEAPSETRIIGGSEATPNSFPYQVALFIEFPHGRSFCGGSLISNNYVLTAAHCMDKAKAVDVLLGAHDIRKNESTQLRLSCDSITVHPNWNYEKLENDIALIKLPHSVSYNTYVNKIDLSNTGTFTESLATLTGWGKTTDYSKVSEVLNQVNLPVLDNSDCTNYYENLIQSTHVCTSGAEIKGGCNGDSGGPLVLENQQIGIVSFGSNRCTKGYPTVFTRVSEFKDWISKNSDVLYE</sequence>
<comment type="similarity">
    <text evidence="1">Belongs to the peptidase S1 family.</text>
</comment>
<dbReference type="GO" id="GO:0006508">
    <property type="term" value="P:proteolysis"/>
    <property type="evidence" value="ECO:0007669"/>
    <property type="project" value="UniProtKB-KW"/>
</dbReference>
<feature type="chain" id="PRO_5026835951" evidence="7">
    <location>
        <begin position="20"/>
        <end position="273"/>
    </location>
</feature>
<evidence type="ECO:0000313" key="10">
    <source>
        <dbReference type="RefSeq" id="XP_030753179.1"/>
    </source>
</evidence>
<feature type="domain" description="Peptidase S1" evidence="8">
    <location>
        <begin position="45"/>
        <end position="269"/>
    </location>
</feature>
<dbReference type="Pfam" id="PF00089">
    <property type="entry name" value="Trypsin"/>
    <property type="match status" value="1"/>
</dbReference>
<dbReference type="PANTHER" id="PTHR24276:SF98">
    <property type="entry name" value="FI18310P1-RELATED"/>
    <property type="match status" value="1"/>
</dbReference>
<dbReference type="FunFam" id="2.40.10.10:FF:000034">
    <property type="entry name" value="Eupolytin"/>
    <property type="match status" value="1"/>
</dbReference>
<evidence type="ECO:0000256" key="1">
    <source>
        <dbReference type="ARBA" id="ARBA00007664"/>
    </source>
</evidence>
<dbReference type="PROSITE" id="PS00135">
    <property type="entry name" value="TRYPSIN_SER"/>
    <property type="match status" value="1"/>
</dbReference>
<evidence type="ECO:0000256" key="4">
    <source>
        <dbReference type="ARBA" id="ARBA00022825"/>
    </source>
</evidence>
<keyword evidence="2 6" id="KW-0645">Protease</keyword>
<evidence type="ECO:0000256" key="6">
    <source>
        <dbReference type="RuleBase" id="RU363034"/>
    </source>
</evidence>
<accession>A0A6J2XRB0</accession>
<dbReference type="InterPro" id="IPR033116">
    <property type="entry name" value="TRYPSIN_SER"/>
</dbReference>
<proteinExistence type="inferred from homology"/>
<dbReference type="InterPro" id="IPR050430">
    <property type="entry name" value="Peptidase_S1"/>
</dbReference>
<dbReference type="PRINTS" id="PR00722">
    <property type="entry name" value="CHYMOTRYPSIN"/>
</dbReference>
<dbReference type="InterPro" id="IPR018114">
    <property type="entry name" value="TRYPSIN_HIS"/>
</dbReference>
<dbReference type="InterPro" id="IPR001254">
    <property type="entry name" value="Trypsin_dom"/>
</dbReference>
<reference evidence="10" key="1">
    <citation type="submission" date="2025-08" db="UniProtKB">
        <authorList>
            <consortium name="RefSeq"/>
        </authorList>
    </citation>
    <scope>IDENTIFICATION</scope>
    <source>
        <tissue evidence="10">Gonads</tissue>
    </source>
</reference>
<dbReference type="GO" id="GO:0004252">
    <property type="term" value="F:serine-type endopeptidase activity"/>
    <property type="evidence" value="ECO:0007669"/>
    <property type="project" value="InterPro"/>
</dbReference>
<dbReference type="Proteomes" id="UP000504635">
    <property type="component" value="Unplaced"/>
</dbReference>
<dbReference type="PANTHER" id="PTHR24276">
    <property type="entry name" value="POLYSERASE-RELATED"/>
    <property type="match status" value="1"/>
</dbReference>
<evidence type="ECO:0000256" key="5">
    <source>
        <dbReference type="ARBA" id="ARBA00023157"/>
    </source>
</evidence>
<evidence type="ECO:0000259" key="8">
    <source>
        <dbReference type="PROSITE" id="PS50240"/>
    </source>
</evidence>
<dbReference type="CDD" id="cd00190">
    <property type="entry name" value="Tryp_SPc"/>
    <property type="match status" value="1"/>
</dbReference>
<dbReference type="GeneID" id="115880183"/>
<dbReference type="OrthoDB" id="6352591at2759"/>
<keyword evidence="5" id="KW-1015">Disulfide bond</keyword>
<dbReference type="SUPFAM" id="SSF50494">
    <property type="entry name" value="Trypsin-like serine proteases"/>
    <property type="match status" value="1"/>
</dbReference>
<evidence type="ECO:0000313" key="9">
    <source>
        <dbReference type="Proteomes" id="UP000504635"/>
    </source>
</evidence>
<dbReference type="InterPro" id="IPR001314">
    <property type="entry name" value="Peptidase_S1A"/>
</dbReference>
<keyword evidence="7" id="KW-0732">Signal</keyword>
<keyword evidence="3 6" id="KW-0378">Hydrolase</keyword>
<gene>
    <name evidence="10" type="primary">LOC115880183</name>
</gene>
<dbReference type="InterPro" id="IPR009003">
    <property type="entry name" value="Peptidase_S1_PA"/>
</dbReference>
<dbReference type="PROSITE" id="PS50240">
    <property type="entry name" value="TRYPSIN_DOM"/>
    <property type="match status" value="1"/>
</dbReference>
<dbReference type="Gene3D" id="2.40.10.10">
    <property type="entry name" value="Trypsin-like serine proteases"/>
    <property type="match status" value="2"/>
</dbReference>
<protein>
    <submittedName>
        <fullName evidence="10">Brachyurin-like</fullName>
    </submittedName>
</protein>
<organism evidence="9 10">
    <name type="scientific">Sitophilus oryzae</name>
    <name type="common">Rice weevil</name>
    <name type="synonym">Curculio oryzae</name>
    <dbReference type="NCBI Taxonomy" id="7048"/>
    <lineage>
        <taxon>Eukaryota</taxon>
        <taxon>Metazoa</taxon>
        <taxon>Ecdysozoa</taxon>
        <taxon>Arthropoda</taxon>
        <taxon>Hexapoda</taxon>
        <taxon>Insecta</taxon>
        <taxon>Pterygota</taxon>
        <taxon>Neoptera</taxon>
        <taxon>Endopterygota</taxon>
        <taxon>Coleoptera</taxon>
        <taxon>Polyphaga</taxon>
        <taxon>Cucujiformia</taxon>
        <taxon>Curculionidae</taxon>
        <taxon>Dryophthorinae</taxon>
        <taxon>Sitophilus</taxon>
    </lineage>
</organism>
<dbReference type="AlphaFoldDB" id="A0A6J2XRB0"/>
<dbReference type="RefSeq" id="XP_030753179.1">
    <property type="nucleotide sequence ID" value="XM_030897319.1"/>
</dbReference>
<evidence type="ECO:0000256" key="2">
    <source>
        <dbReference type="ARBA" id="ARBA00022670"/>
    </source>
</evidence>
<dbReference type="InParanoid" id="A0A6J2XRB0"/>
<name>A0A6J2XRB0_SITOR</name>